<feature type="transmembrane region" description="Helical" evidence="1">
    <location>
        <begin position="384"/>
        <end position="407"/>
    </location>
</feature>
<evidence type="ECO:0000313" key="3">
    <source>
        <dbReference type="EMBL" id="WVZ53595.1"/>
    </source>
</evidence>
<dbReference type="PANTHER" id="PTHR34223">
    <property type="entry name" value="OS11G0201299 PROTEIN"/>
    <property type="match status" value="1"/>
</dbReference>
<keyword evidence="1" id="KW-0812">Transmembrane</keyword>
<dbReference type="InterPro" id="IPR053781">
    <property type="entry name" value="F-box_AtFBL13-like"/>
</dbReference>
<dbReference type="InterPro" id="IPR053197">
    <property type="entry name" value="F-box_SCFL_complex_component"/>
</dbReference>
<dbReference type="CDD" id="cd22160">
    <property type="entry name" value="F-box_AtFBL13-like"/>
    <property type="match status" value="1"/>
</dbReference>
<dbReference type="SUPFAM" id="SSF81383">
    <property type="entry name" value="F-box domain"/>
    <property type="match status" value="1"/>
</dbReference>
<dbReference type="InterPro" id="IPR001810">
    <property type="entry name" value="F-box_dom"/>
</dbReference>
<dbReference type="Proteomes" id="UP001341281">
    <property type="component" value="Chromosome 01"/>
</dbReference>
<evidence type="ECO:0000313" key="4">
    <source>
        <dbReference type="Proteomes" id="UP001341281"/>
    </source>
</evidence>
<keyword evidence="4" id="KW-1185">Reference proteome</keyword>
<evidence type="ECO:0000256" key="1">
    <source>
        <dbReference type="SAM" id="Phobius"/>
    </source>
</evidence>
<dbReference type="AlphaFoldDB" id="A0AAQ3SKT4"/>
<reference evidence="3 4" key="1">
    <citation type="submission" date="2024-02" db="EMBL/GenBank/DDBJ databases">
        <title>High-quality chromosome-scale genome assembly of Pensacola bahiagrass (Paspalum notatum Flugge var. saurae).</title>
        <authorList>
            <person name="Vega J.M."/>
            <person name="Podio M."/>
            <person name="Orjuela J."/>
            <person name="Siena L.A."/>
            <person name="Pessino S.C."/>
            <person name="Combes M.C."/>
            <person name="Mariac C."/>
            <person name="Albertini E."/>
            <person name="Pupilli F."/>
            <person name="Ortiz J.P.A."/>
            <person name="Leblanc O."/>
        </authorList>
    </citation>
    <scope>NUCLEOTIDE SEQUENCE [LARGE SCALE GENOMIC DNA]</scope>
    <source>
        <strain evidence="3">R1</strain>
        <tissue evidence="3">Leaf</tissue>
    </source>
</reference>
<name>A0AAQ3SKT4_PASNO</name>
<organism evidence="3 4">
    <name type="scientific">Paspalum notatum var. saurae</name>
    <dbReference type="NCBI Taxonomy" id="547442"/>
    <lineage>
        <taxon>Eukaryota</taxon>
        <taxon>Viridiplantae</taxon>
        <taxon>Streptophyta</taxon>
        <taxon>Embryophyta</taxon>
        <taxon>Tracheophyta</taxon>
        <taxon>Spermatophyta</taxon>
        <taxon>Magnoliopsida</taxon>
        <taxon>Liliopsida</taxon>
        <taxon>Poales</taxon>
        <taxon>Poaceae</taxon>
        <taxon>PACMAD clade</taxon>
        <taxon>Panicoideae</taxon>
        <taxon>Andropogonodae</taxon>
        <taxon>Paspaleae</taxon>
        <taxon>Paspalinae</taxon>
        <taxon>Paspalum</taxon>
    </lineage>
</organism>
<keyword evidence="1" id="KW-0472">Membrane</keyword>
<dbReference type="InterPro" id="IPR036047">
    <property type="entry name" value="F-box-like_dom_sf"/>
</dbReference>
<dbReference type="PROSITE" id="PS50181">
    <property type="entry name" value="FBOX"/>
    <property type="match status" value="1"/>
</dbReference>
<keyword evidence="1" id="KW-1133">Transmembrane helix</keyword>
<dbReference type="EMBL" id="CP144745">
    <property type="protein sequence ID" value="WVZ53595.1"/>
    <property type="molecule type" value="Genomic_DNA"/>
</dbReference>
<protein>
    <recommendedName>
        <fullName evidence="2">F-box domain-containing protein</fullName>
    </recommendedName>
</protein>
<evidence type="ECO:0000259" key="2">
    <source>
        <dbReference type="PROSITE" id="PS50181"/>
    </source>
</evidence>
<dbReference type="PANTHER" id="PTHR34223:SF107">
    <property type="entry name" value="F-BOX DOMAIN-CONTAINING PROTEIN"/>
    <property type="match status" value="1"/>
</dbReference>
<gene>
    <name evidence="3" type="ORF">U9M48_004513</name>
</gene>
<feature type="domain" description="F-box" evidence="2">
    <location>
        <begin position="89"/>
        <end position="125"/>
    </location>
</feature>
<dbReference type="Pfam" id="PF00646">
    <property type="entry name" value="F-box"/>
    <property type="match status" value="1"/>
</dbReference>
<proteinExistence type="predicted"/>
<dbReference type="Gene3D" id="1.20.1280.50">
    <property type="match status" value="1"/>
</dbReference>
<sequence length="518" mass="58212">LHSSQAEAAASCNGATIAAGAGEVRRPRATRRGSRLSLVSLPLLPTDPHVVFDSFLVPQRQSADTRRLLDGMPPGAQAMRAVPPVGGSGGSIDSLPYGVLEHILGFLPSPEAVRTSLLARRWRHLWKSATGVRIGRRDGEELMSVEEARSLVNHLMLLRGDAPLDTCELTFDDFGEQDDVAHVNLWFRRAVMCKARVLKLLVLGDDCAEDPDYWLELYNLPLVSEHLTRRSLDGVRVHSKLLDFSRCLTLQHLEIDCCNLSTVTEISSDSLKHLLINDVVLCCDSCTRIYAPNLVSLYLNDLRKRTPVLYSMPSLAEAFVRIDTLCTDCCSGANYETCYCESCDVSDNIDDWNCRLLGGLSDAQHLALISKPKMVYPHFHTLPLMYYESFSSCFIIHIVFGILHYLYHFYFQKGFEICPMFQKLKILLLNDYWCVPDDFGALGCMLEHSPVLEELTLLLGSEGMEHEVEMNLRVSSTKRSAAISEHLKKVELKCNVVDDRVLKILKFLCTFNISFSFE</sequence>
<accession>A0AAQ3SKT4</accession>
<feature type="non-terminal residue" evidence="3">
    <location>
        <position position="1"/>
    </location>
</feature>